<dbReference type="Gene3D" id="3.40.50.10140">
    <property type="entry name" value="Toll/interleukin-1 receptor homology (TIR) domain"/>
    <property type="match status" value="1"/>
</dbReference>
<dbReference type="PRINTS" id="PR00364">
    <property type="entry name" value="DISEASERSIST"/>
</dbReference>
<dbReference type="SMART" id="SM00255">
    <property type="entry name" value="TIR"/>
    <property type="match status" value="1"/>
</dbReference>
<evidence type="ECO:0000313" key="3">
    <source>
        <dbReference type="EMBL" id="RID68719.1"/>
    </source>
</evidence>
<dbReference type="Proteomes" id="UP000264353">
    <property type="component" value="Chromosome A3"/>
</dbReference>
<dbReference type="SUPFAM" id="SSF52200">
    <property type="entry name" value="Toll/Interleukin receptor TIR domain"/>
    <property type="match status" value="1"/>
</dbReference>
<organism evidence="3 4">
    <name type="scientific">Brassica campestris</name>
    <name type="common">Field mustard</name>
    <dbReference type="NCBI Taxonomy" id="3711"/>
    <lineage>
        <taxon>Eukaryota</taxon>
        <taxon>Viridiplantae</taxon>
        <taxon>Streptophyta</taxon>
        <taxon>Embryophyta</taxon>
        <taxon>Tracheophyta</taxon>
        <taxon>Spermatophyta</taxon>
        <taxon>Magnoliopsida</taxon>
        <taxon>eudicotyledons</taxon>
        <taxon>Gunneridae</taxon>
        <taxon>Pentapetalae</taxon>
        <taxon>rosids</taxon>
        <taxon>malvids</taxon>
        <taxon>Brassicales</taxon>
        <taxon>Brassicaceae</taxon>
        <taxon>Brassiceae</taxon>
        <taxon>Brassica</taxon>
    </lineage>
</organism>
<dbReference type="InterPro" id="IPR044974">
    <property type="entry name" value="Disease_R_plants"/>
</dbReference>
<dbReference type="InterPro" id="IPR042197">
    <property type="entry name" value="Apaf_helical"/>
</dbReference>
<dbReference type="Gene3D" id="3.40.50.300">
    <property type="entry name" value="P-loop containing nucleotide triphosphate hydrolases"/>
    <property type="match status" value="1"/>
</dbReference>
<dbReference type="Pfam" id="PF00931">
    <property type="entry name" value="NB-ARC"/>
    <property type="match status" value="1"/>
</dbReference>
<dbReference type="Pfam" id="PF01582">
    <property type="entry name" value="TIR"/>
    <property type="match status" value="1"/>
</dbReference>
<sequence>MDPNSSLSRGYMHDVFPSFCGQDVRKTFLSHFLEGLKREGINTFIDNGITRSESINSELVRAIKEARIAIVILSKNYASSSWCLNELQLIMECRLALGQTVMTIFYEVDPSDVRKQTGDFGKAFEETCDGKTEEEKHRWRQALTQVAVIAGEHSVSWASEAEMMLKIVMDVSNELPSTDFDRLVGIEAHVAKVKAMMCLESDEVKVVGIWGPAGIGKTTIARALYKEVSCNFQLKYYKENVEGKYKTIQFDKHYLQNYLENEINSGVFDHRDMKIPDLQEAKFRLKHQRVLLILDDIGCDELKALGNLIQGLRFGSKVIVTSEDVYKLKTNGINQVYKVVFPSKEEALQIFSYSAFGQKCPPRSYVEKAVEVTKFVAPFPLGLKVLGSSFRGKTKDEWMVKVPKLRTYLENNKDIEKVIRYAFDGLSDTQRNTLHGLVSSMRCGKDVNNNTFTFLESVWDVDEDMQTLADMALISRSGHGGIMVHYLVRHMVNKTGPGSRMSYIETFFTQ</sequence>
<name>A0A397ZT00_BRACM</name>
<dbReference type="InterPro" id="IPR002182">
    <property type="entry name" value="NB-ARC"/>
</dbReference>
<dbReference type="InterPro" id="IPR000157">
    <property type="entry name" value="TIR_dom"/>
</dbReference>
<feature type="domain" description="TIR" evidence="2">
    <location>
        <begin position="11"/>
        <end position="175"/>
    </location>
</feature>
<dbReference type="EMBL" id="CM010630">
    <property type="protein sequence ID" value="RID68719.1"/>
    <property type="molecule type" value="Genomic_DNA"/>
</dbReference>
<accession>A0A397ZT00</accession>
<dbReference type="PANTHER" id="PTHR11017">
    <property type="entry name" value="LEUCINE-RICH REPEAT-CONTAINING PROTEIN"/>
    <property type="match status" value="1"/>
</dbReference>
<evidence type="ECO:0000313" key="4">
    <source>
        <dbReference type="Proteomes" id="UP000264353"/>
    </source>
</evidence>
<gene>
    <name evidence="3" type="ORF">BRARA_C00861</name>
</gene>
<evidence type="ECO:0000259" key="2">
    <source>
        <dbReference type="PROSITE" id="PS50104"/>
    </source>
</evidence>
<dbReference type="InterPro" id="IPR035897">
    <property type="entry name" value="Toll_tir_struct_dom_sf"/>
</dbReference>
<dbReference type="GO" id="GO:0043531">
    <property type="term" value="F:ADP binding"/>
    <property type="evidence" value="ECO:0007669"/>
    <property type="project" value="InterPro"/>
</dbReference>
<proteinExistence type="predicted"/>
<dbReference type="AlphaFoldDB" id="A0A397ZT00"/>
<reference evidence="3 4" key="1">
    <citation type="submission" date="2018-06" db="EMBL/GenBank/DDBJ databases">
        <title>WGS assembly of Brassica rapa FPsc.</title>
        <authorList>
            <person name="Bowman J."/>
            <person name="Kohchi T."/>
            <person name="Yamato K."/>
            <person name="Jenkins J."/>
            <person name="Shu S."/>
            <person name="Ishizaki K."/>
            <person name="Yamaoka S."/>
            <person name="Nishihama R."/>
            <person name="Nakamura Y."/>
            <person name="Berger F."/>
            <person name="Adam C."/>
            <person name="Aki S."/>
            <person name="Althoff F."/>
            <person name="Araki T."/>
            <person name="Arteaga-Vazquez M."/>
            <person name="Balasubrmanian S."/>
            <person name="Bauer D."/>
            <person name="Boehm C."/>
            <person name="Briginshaw L."/>
            <person name="Caballero-Perez J."/>
            <person name="Catarino B."/>
            <person name="Chen F."/>
            <person name="Chiyoda S."/>
            <person name="Chovatia M."/>
            <person name="Davies K."/>
            <person name="Delmans M."/>
            <person name="Demura T."/>
            <person name="Dierschke T."/>
            <person name="Dolan L."/>
            <person name="Dorantes-Acosta A."/>
            <person name="Eklund D."/>
            <person name="Florent S."/>
            <person name="Flores-Sandoval E."/>
            <person name="Fujiyama A."/>
            <person name="Fukuzawa H."/>
            <person name="Galik B."/>
            <person name="Grimanelli D."/>
            <person name="Grimwood J."/>
            <person name="Grossniklaus U."/>
            <person name="Hamada T."/>
            <person name="Haseloff J."/>
            <person name="Hetherington A."/>
            <person name="Higo A."/>
            <person name="Hirakawa Y."/>
            <person name="Hundley H."/>
            <person name="Ikeda Y."/>
            <person name="Inoue K."/>
            <person name="Inoue S."/>
            <person name="Ishida S."/>
            <person name="Jia Q."/>
            <person name="Kakita M."/>
            <person name="Kanazawa T."/>
            <person name="Kawai Y."/>
            <person name="Kawashima T."/>
            <person name="Kennedy M."/>
            <person name="Kinose K."/>
            <person name="Kinoshita T."/>
            <person name="Kohara Y."/>
            <person name="Koide E."/>
            <person name="Komatsu K."/>
            <person name="Kopischke S."/>
            <person name="Kubo M."/>
            <person name="Kyozuka J."/>
            <person name="Lagercrantz U."/>
            <person name="Lin S."/>
            <person name="Lindquist E."/>
            <person name="Lipzen A."/>
            <person name="Lu C."/>
            <person name="Luna E."/>
            <person name="Martienssen R."/>
            <person name="Minamino N."/>
            <person name="Mizutani M."/>
            <person name="Mizutani M."/>
            <person name="Mochizuki N."/>
            <person name="Monte I."/>
            <person name="Mosher R."/>
            <person name="Nagasaki H."/>
            <person name="Nakagami H."/>
            <person name="Naramoto S."/>
            <person name="Nishitani K."/>
            <person name="Ohtani M."/>
            <person name="Okamoto T."/>
            <person name="Okumura M."/>
            <person name="Phillips J."/>
            <person name="Pollak B."/>
            <person name="Reinders A."/>
            <person name="Roevekamp M."/>
            <person name="Sano R."/>
            <person name="Sawa S."/>
            <person name="Schmid M."/>
            <person name="Shirakawa M."/>
            <person name="Solano R."/>
            <person name="Spunde A."/>
            <person name="Suetsugu N."/>
            <person name="Sugano S."/>
            <person name="Sugiyama A."/>
            <person name="Sun R."/>
            <person name="Suzuki Y."/>
            <person name="Takenaka M."/>
            <person name="Takezawa D."/>
            <person name="Tomogane H."/>
            <person name="Tsuzuki M."/>
            <person name="Ueda T."/>
            <person name="Umeda M."/>
            <person name="Ward J."/>
            <person name="Watanabe Y."/>
            <person name="Yazaki K."/>
            <person name="Yokoyama R."/>
            <person name="Yoshitake Y."/>
            <person name="Yotsui I."/>
            <person name="Zachgo S."/>
            <person name="Schmutz J."/>
        </authorList>
    </citation>
    <scope>NUCLEOTIDE SEQUENCE [LARGE SCALE GENOMIC DNA]</scope>
    <source>
        <strain evidence="4">cv. B-3</strain>
    </source>
</reference>
<dbReference type="GO" id="GO:0006952">
    <property type="term" value="P:defense response"/>
    <property type="evidence" value="ECO:0007669"/>
    <property type="project" value="InterPro"/>
</dbReference>
<keyword evidence="1" id="KW-0520">NAD</keyword>
<dbReference type="SUPFAM" id="SSF52540">
    <property type="entry name" value="P-loop containing nucleoside triphosphate hydrolases"/>
    <property type="match status" value="1"/>
</dbReference>
<evidence type="ECO:0000256" key="1">
    <source>
        <dbReference type="ARBA" id="ARBA00023027"/>
    </source>
</evidence>
<dbReference type="Gene3D" id="1.10.8.430">
    <property type="entry name" value="Helical domain of apoptotic protease-activating factors"/>
    <property type="match status" value="1"/>
</dbReference>
<dbReference type="GO" id="GO:0007165">
    <property type="term" value="P:signal transduction"/>
    <property type="evidence" value="ECO:0007669"/>
    <property type="project" value="InterPro"/>
</dbReference>
<dbReference type="FunFam" id="3.40.50.10140:FF:000007">
    <property type="entry name" value="Disease resistance protein (TIR-NBS-LRR class)"/>
    <property type="match status" value="1"/>
</dbReference>
<dbReference type="PANTHER" id="PTHR11017:SF543">
    <property type="entry name" value="TIR DOMAIN-CONTAINING PROTEIN"/>
    <property type="match status" value="1"/>
</dbReference>
<dbReference type="InterPro" id="IPR027417">
    <property type="entry name" value="P-loop_NTPase"/>
</dbReference>
<protein>
    <recommendedName>
        <fullName evidence="2">TIR domain-containing protein</fullName>
    </recommendedName>
</protein>
<dbReference type="PROSITE" id="PS50104">
    <property type="entry name" value="TIR"/>
    <property type="match status" value="1"/>
</dbReference>